<comment type="caution">
    <text evidence="6">The sequence shown here is derived from an EMBL/GenBank/DDBJ whole genome shotgun (WGS) entry which is preliminary data.</text>
</comment>
<keyword evidence="7" id="KW-1185">Reference proteome</keyword>
<dbReference type="OrthoDB" id="652200at2"/>
<evidence type="ECO:0000256" key="2">
    <source>
        <dbReference type="ARBA" id="ARBA00022630"/>
    </source>
</evidence>
<dbReference type="PANTHER" id="PTHR46305:SF3">
    <property type="entry name" value="NADPH:QUINONE OXIDOREDUCTASE MDAB"/>
    <property type="match status" value="1"/>
</dbReference>
<feature type="domain" description="Flavodoxin-like fold" evidence="5">
    <location>
        <begin position="2"/>
        <end position="189"/>
    </location>
</feature>
<dbReference type="STRING" id="1121485.GCA_000426485_00687"/>
<evidence type="ECO:0000259" key="5">
    <source>
        <dbReference type="Pfam" id="PF02525"/>
    </source>
</evidence>
<dbReference type="Pfam" id="PF02525">
    <property type="entry name" value="Flavodoxin_2"/>
    <property type="match status" value="1"/>
</dbReference>
<evidence type="ECO:0000313" key="6">
    <source>
        <dbReference type="EMBL" id="TFD93073.1"/>
    </source>
</evidence>
<evidence type="ECO:0000313" key="7">
    <source>
        <dbReference type="Proteomes" id="UP000297861"/>
    </source>
</evidence>
<dbReference type="Proteomes" id="UP000297861">
    <property type="component" value="Unassembled WGS sequence"/>
</dbReference>
<dbReference type="RefSeq" id="WP_026627935.1">
    <property type="nucleotide sequence ID" value="NZ_JAWZLG010000015.1"/>
</dbReference>
<dbReference type="PANTHER" id="PTHR46305">
    <property type="match status" value="1"/>
</dbReference>
<dbReference type="SUPFAM" id="SSF52218">
    <property type="entry name" value="Flavoproteins"/>
    <property type="match status" value="1"/>
</dbReference>
<dbReference type="InterPro" id="IPR052397">
    <property type="entry name" value="NADPH-QR_MdaB"/>
</dbReference>
<gene>
    <name evidence="6" type="ORF">E2605_17405</name>
</gene>
<dbReference type="Gene3D" id="3.40.50.360">
    <property type="match status" value="1"/>
</dbReference>
<dbReference type="InterPro" id="IPR003680">
    <property type="entry name" value="Flavodoxin_fold"/>
</dbReference>
<comment type="similarity">
    <text evidence="4">Belongs to the oxidoreductase MdaB family.</text>
</comment>
<accession>A0A4Y8KZE5</accession>
<name>A0A4Y8KZE5_9BACT</name>
<keyword evidence="3" id="KW-0274">FAD</keyword>
<proteinExistence type="inferred from homology"/>
<organism evidence="6 7">
    <name type="scientific">Dysgonomonas capnocytophagoides</name>
    <dbReference type="NCBI Taxonomy" id="45254"/>
    <lineage>
        <taxon>Bacteria</taxon>
        <taxon>Pseudomonadati</taxon>
        <taxon>Bacteroidota</taxon>
        <taxon>Bacteroidia</taxon>
        <taxon>Bacteroidales</taxon>
        <taxon>Dysgonomonadaceae</taxon>
        <taxon>Dysgonomonas</taxon>
    </lineage>
</organism>
<protein>
    <submittedName>
        <fullName evidence="6">NADPH quinone reductase MdaB</fullName>
    </submittedName>
</protein>
<evidence type="ECO:0000256" key="1">
    <source>
        <dbReference type="ARBA" id="ARBA00001974"/>
    </source>
</evidence>
<evidence type="ECO:0000256" key="3">
    <source>
        <dbReference type="ARBA" id="ARBA00022827"/>
    </source>
</evidence>
<comment type="cofactor">
    <cofactor evidence="1">
        <name>FAD</name>
        <dbReference type="ChEBI" id="CHEBI:57692"/>
    </cofactor>
</comment>
<dbReference type="AlphaFoldDB" id="A0A4Y8KZE5"/>
<reference evidence="6 7" key="1">
    <citation type="submission" date="2019-03" db="EMBL/GenBank/DDBJ databases">
        <title>San Antonio Military Medical Center submission to MRSN (WRAIR), pending publication.</title>
        <authorList>
            <person name="Blyth D.M."/>
            <person name="Mccarthy S.L."/>
            <person name="Schall S.E."/>
            <person name="Stam J.A."/>
            <person name="Ong A.C."/>
            <person name="Mcgann P.T."/>
        </authorList>
    </citation>
    <scope>NUCLEOTIDE SEQUENCE [LARGE SCALE GENOMIC DNA]</scope>
    <source>
        <strain evidence="6 7">MRSN571793</strain>
    </source>
</reference>
<dbReference type="InterPro" id="IPR029039">
    <property type="entry name" value="Flavoprotein-like_sf"/>
</dbReference>
<dbReference type="EMBL" id="SOML01000014">
    <property type="protein sequence ID" value="TFD93073.1"/>
    <property type="molecule type" value="Genomic_DNA"/>
</dbReference>
<keyword evidence="2" id="KW-0285">Flavoprotein</keyword>
<evidence type="ECO:0000256" key="4">
    <source>
        <dbReference type="ARBA" id="ARBA00037981"/>
    </source>
</evidence>
<sequence length="198" mass="23231">MKKIFVINAGQKFGHSGGEFNHTLTNWTIDYFKQHEGYEVKTTDINNPYDLNEEVNKFVWADLIIYHTPIWWFQVPFGFKEYLDRVFTEGNNKGIYVSDGRHRINPTRNYGTGGSLQGRKYMLTTTWNAPSDAFTIEGEFFHQHNVDEGVMFGFHRMNAFVGLSKLDSFHFYDVMKNPNIEYYQKAYIEHLDAQVKSL</sequence>